<dbReference type="AlphaFoldDB" id="A4CDU5"/>
<evidence type="ECO:0000313" key="3">
    <source>
        <dbReference type="Proteomes" id="UP000006201"/>
    </source>
</evidence>
<evidence type="ECO:0000313" key="2">
    <source>
        <dbReference type="EMBL" id="EAR27137.1"/>
    </source>
</evidence>
<dbReference type="STRING" id="87626.PTD2_05685"/>
<reference evidence="2 3" key="1">
    <citation type="submission" date="2006-02" db="EMBL/GenBank/DDBJ databases">
        <authorList>
            <person name="Moran M.A."/>
            <person name="Kjelleberg S."/>
            <person name="Egan S."/>
            <person name="Saunders N."/>
            <person name="Thomas T."/>
            <person name="Ferriera S."/>
            <person name="Johnson J."/>
            <person name="Kravitz S."/>
            <person name="Halpern A."/>
            <person name="Remington K."/>
            <person name="Beeson K."/>
            <person name="Tran B."/>
            <person name="Rogers Y.-H."/>
            <person name="Friedman R."/>
            <person name="Venter J.C."/>
        </authorList>
    </citation>
    <scope>NUCLEOTIDE SEQUENCE [LARGE SCALE GENOMIC DNA]</scope>
    <source>
        <strain evidence="2 3">D2</strain>
    </source>
</reference>
<gene>
    <name evidence="2" type="ORF">PTD2_05685</name>
</gene>
<keyword evidence="3" id="KW-1185">Reference proteome</keyword>
<dbReference type="RefSeq" id="WP_009839000.1">
    <property type="nucleotide sequence ID" value="NZ_AAOH01000007.1"/>
</dbReference>
<name>A4CDU5_9GAMM</name>
<comment type="caution">
    <text evidence="2">The sequence shown here is derived from an EMBL/GenBank/DDBJ whole genome shotgun (WGS) entry which is preliminary data.</text>
</comment>
<evidence type="ECO:0000256" key="1">
    <source>
        <dbReference type="SAM" id="Phobius"/>
    </source>
</evidence>
<dbReference type="EMBL" id="AAOH01000007">
    <property type="protein sequence ID" value="EAR27137.1"/>
    <property type="molecule type" value="Genomic_DNA"/>
</dbReference>
<keyword evidence="1" id="KW-0812">Transmembrane</keyword>
<protein>
    <submittedName>
        <fullName evidence="2">Uncharacterized protein</fullName>
    </submittedName>
</protein>
<keyword evidence="1" id="KW-0472">Membrane</keyword>
<organism evidence="2 3">
    <name type="scientific">Pseudoalteromonas tunicata D2</name>
    <dbReference type="NCBI Taxonomy" id="87626"/>
    <lineage>
        <taxon>Bacteria</taxon>
        <taxon>Pseudomonadati</taxon>
        <taxon>Pseudomonadota</taxon>
        <taxon>Gammaproteobacteria</taxon>
        <taxon>Alteromonadales</taxon>
        <taxon>Pseudoalteromonadaceae</taxon>
        <taxon>Pseudoalteromonas</taxon>
    </lineage>
</organism>
<accession>A4CDU5</accession>
<dbReference type="HOGENOM" id="CLU_2809255_0_0_6"/>
<keyword evidence="1" id="KW-1133">Transmembrane helix</keyword>
<feature type="transmembrane region" description="Helical" evidence="1">
    <location>
        <begin position="12"/>
        <end position="44"/>
    </location>
</feature>
<dbReference type="Proteomes" id="UP000006201">
    <property type="component" value="Unassembled WGS sequence"/>
</dbReference>
<proteinExistence type="predicted"/>
<sequence>MSKELNIDSLCAMLFLVIAMNFLFHGLVLVAVSLLFLAVFFILLGYFEHSRLSRFCHQKIINLANRL</sequence>